<dbReference type="Proteomes" id="UP000680185">
    <property type="component" value="Unassembled WGS sequence"/>
</dbReference>
<reference evidence="1" key="1">
    <citation type="submission" date="2021-03" db="EMBL/GenBank/DDBJ databases">
        <authorList>
            <person name="Jaffe A."/>
        </authorList>
    </citation>
    <scope>NUCLEOTIDE SEQUENCE</scope>
    <source>
        <strain evidence="1">RIFCSPLOWO2_01_FULL_43_13</strain>
    </source>
</reference>
<sequence>MITITGFVFNVSAECPNKDSTEEAKLVSQEKIAKFSNKFREILENNLKTVEIKKIGLTSTYKTDKYIALAFQDGGYIRSLRKTTEITLEDLAFLDKILSSLFENIDSQLVLHPHLQLVITGDFRKILEKFIDQNKIAKLEKESFIKGNLGITLLFKYENTPIEFNLTPTRNNVIVYYCDLFQENKHPDKILLEFSKKVNLIENKLRVLESA</sequence>
<comment type="caution">
    <text evidence="1">The sequence shown here is derived from an EMBL/GenBank/DDBJ whole genome shotgun (WGS) entry which is preliminary data.</text>
</comment>
<name>A0A8T4KW28_9ARCH</name>
<dbReference type="AlphaFoldDB" id="A0A8T4KW28"/>
<protein>
    <submittedName>
        <fullName evidence="1">Uncharacterized protein</fullName>
    </submittedName>
</protein>
<gene>
    <name evidence="1" type="ORF">J4478_00010</name>
</gene>
<proteinExistence type="predicted"/>
<reference evidence="1" key="2">
    <citation type="submission" date="2021-05" db="EMBL/GenBank/DDBJ databases">
        <title>Protein family content uncovers lineage relationships and bacterial pathway maintenance mechanisms in DPANN archaea.</title>
        <authorList>
            <person name="Castelle C.J."/>
            <person name="Meheust R."/>
            <person name="Jaffe A.L."/>
            <person name="Seitz K."/>
            <person name="Gong X."/>
            <person name="Baker B.J."/>
            <person name="Banfield J.F."/>
        </authorList>
    </citation>
    <scope>NUCLEOTIDE SEQUENCE</scope>
    <source>
        <strain evidence="1">RIFCSPLOWO2_01_FULL_43_13</strain>
    </source>
</reference>
<organism evidence="1 2">
    <name type="scientific">Candidatus Iainarchaeum sp</name>
    <dbReference type="NCBI Taxonomy" id="3101447"/>
    <lineage>
        <taxon>Archaea</taxon>
        <taxon>Candidatus Iainarchaeota</taxon>
        <taxon>Candidatus Iainarchaeia</taxon>
        <taxon>Candidatus Iainarchaeales</taxon>
        <taxon>Candidatus Iainarchaeaceae</taxon>
        <taxon>Candidatus Iainarchaeum</taxon>
    </lineage>
</organism>
<dbReference type="EMBL" id="JAGVWB010000001">
    <property type="protein sequence ID" value="MBS3057772.1"/>
    <property type="molecule type" value="Genomic_DNA"/>
</dbReference>
<evidence type="ECO:0000313" key="2">
    <source>
        <dbReference type="Proteomes" id="UP000680185"/>
    </source>
</evidence>
<evidence type="ECO:0000313" key="1">
    <source>
        <dbReference type="EMBL" id="MBS3057772.1"/>
    </source>
</evidence>
<accession>A0A8T4KW28</accession>